<reference evidence="15 16" key="1">
    <citation type="submission" date="2019-12" db="EMBL/GenBank/DDBJ databases">
        <title>Novel species isolated from a subtropical stream in China.</title>
        <authorList>
            <person name="Lu H."/>
        </authorList>
    </citation>
    <scope>NUCLEOTIDE SEQUENCE [LARGE SCALE GENOMIC DNA]</scope>
    <source>
        <strain evidence="15 16">FT127W</strain>
    </source>
</reference>
<keyword evidence="16" id="KW-1185">Reference proteome</keyword>
<dbReference type="InterPro" id="IPR013785">
    <property type="entry name" value="Aldolase_TIM"/>
</dbReference>
<sequence length="292" mass="30452">MSTLRNPHAPFDAPLKAAFESNLLAALLEDVGTGDLTGMLVPAEGRSTARVVVREDAVLCGAPWFEGVMLAVDGGISITWHYAEGDMMKADSAVCTLEGPSRALLTGERAALNFLQLLSGVATATRRYAQVVEGTGARVLDTRKTLPGLRLAQKYAVRVGGGANQRLALYDGILIKENHIAAAGGITAALVEAKRVAAKAGAGVTIQVEVENLAELEEALAAGATSVLLDNFDLDMMRAAVKLNAGRALLEGSGGVNLDTVRGIAETGVDRISIGSLTKDVRATDYSLRIIG</sequence>
<evidence type="ECO:0000256" key="9">
    <source>
        <dbReference type="ARBA" id="ARBA00033102"/>
    </source>
</evidence>
<dbReference type="AlphaFoldDB" id="A0A7X4H928"/>
<accession>A0A7X4H928</accession>
<dbReference type="PIRSF" id="PIRSF006250">
    <property type="entry name" value="NadC_ModD"/>
    <property type="match status" value="1"/>
</dbReference>
<proteinExistence type="inferred from homology"/>
<evidence type="ECO:0000259" key="13">
    <source>
        <dbReference type="Pfam" id="PF01729"/>
    </source>
</evidence>
<keyword evidence="8 12" id="KW-0808">Transferase</keyword>
<dbReference type="FunFam" id="3.20.20.70:FF:000030">
    <property type="entry name" value="Nicotinate-nucleotide pyrophosphorylase, carboxylating"/>
    <property type="match status" value="1"/>
</dbReference>
<evidence type="ECO:0000256" key="10">
    <source>
        <dbReference type="ARBA" id="ARBA00047445"/>
    </source>
</evidence>
<dbReference type="PANTHER" id="PTHR32179">
    <property type="entry name" value="NICOTINATE-NUCLEOTIDE PYROPHOSPHORYLASE [CARBOXYLATING]"/>
    <property type="match status" value="1"/>
</dbReference>
<protein>
    <recommendedName>
        <fullName evidence="11">Probable nicotinate-nucleotide pyrophosphorylase [carboxylating]</fullName>
        <ecNumber evidence="5">2.4.2.19</ecNumber>
    </recommendedName>
    <alternativeName>
        <fullName evidence="9">Quinolinate phosphoribosyltransferase [decarboxylating]</fullName>
    </alternativeName>
</protein>
<keyword evidence="6" id="KW-0662">Pyridine nucleotide biosynthesis</keyword>
<dbReference type="GO" id="GO:0034213">
    <property type="term" value="P:quinolinate catabolic process"/>
    <property type="evidence" value="ECO:0007669"/>
    <property type="project" value="TreeGrafter"/>
</dbReference>
<evidence type="ECO:0000313" key="16">
    <source>
        <dbReference type="Proteomes" id="UP000450676"/>
    </source>
</evidence>
<dbReference type="NCBIfam" id="TIGR00078">
    <property type="entry name" value="nadC"/>
    <property type="match status" value="1"/>
</dbReference>
<comment type="catalytic activity">
    <reaction evidence="10">
        <text>nicotinate beta-D-ribonucleotide + CO2 + diphosphate = quinolinate + 5-phospho-alpha-D-ribose 1-diphosphate + 2 H(+)</text>
        <dbReference type="Rhea" id="RHEA:12733"/>
        <dbReference type="ChEBI" id="CHEBI:15378"/>
        <dbReference type="ChEBI" id="CHEBI:16526"/>
        <dbReference type="ChEBI" id="CHEBI:29959"/>
        <dbReference type="ChEBI" id="CHEBI:33019"/>
        <dbReference type="ChEBI" id="CHEBI:57502"/>
        <dbReference type="ChEBI" id="CHEBI:58017"/>
        <dbReference type="EC" id="2.4.2.19"/>
    </reaction>
</comment>
<dbReference type="Pfam" id="PF02749">
    <property type="entry name" value="QRPTase_N"/>
    <property type="match status" value="1"/>
</dbReference>
<dbReference type="Gene3D" id="3.90.1170.20">
    <property type="entry name" value="Quinolinate phosphoribosyl transferase, N-terminal domain"/>
    <property type="match status" value="1"/>
</dbReference>
<evidence type="ECO:0000313" key="15">
    <source>
        <dbReference type="EMBL" id="MYN06916.1"/>
    </source>
</evidence>
<evidence type="ECO:0000259" key="14">
    <source>
        <dbReference type="Pfam" id="PF02749"/>
    </source>
</evidence>
<dbReference type="UniPathway" id="UPA00253">
    <property type="reaction ID" value="UER00331"/>
</dbReference>
<evidence type="ECO:0000256" key="12">
    <source>
        <dbReference type="PIRNR" id="PIRNR006250"/>
    </source>
</evidence>
<evidence type="ECO:0000256" key="3">
    <source>
        <dbReference type="ARBA" id="ARBA00009400"/>
    </source>
</evidence>
<evidence type="ECO:0000256" key="2">
    <source>
        <dbReference type="ARBA" id="ARBA00004893"/>
    </source>
</evidence>
<dbReference type="SUPFAM" id="SSF54675">
    <property type="entry name" value="Nicotinate/Quinolinate PRTase N-terminal domain-like"/>
    <property type="match status" value="1"/>
</dbReference>
<dbReference type="RefSeq" id="WP_161071290.1">
    <property type="nucleotide sequence ID" value="NZ_CP086370.1"/>
</dbReference>
<evidence type="ECO:0000256" key="6">
    <source>
        <dbReference type="ARBA" id="ARBA00022642"/>
    </source>
</evidence>
<dbReference type="InterPro" id="IPR036068">
    <property type="entry name" value="Nicotinate_pribotase-like_C"/>
</dbReference>
<dbReference type="FunFam" id="3.90.1170.20:FF:000001">
    <property type="entry name" value="Nicotinate-nucleotide diphosphorylase (Carboxylating)"/>
    <property type="match status" value="1"/>
</dbReference>
<dbReference type="Gene3D" id="3.20.20.70">
    <property type="entry name" value="Aldolase class I"/>
    <property type="match status" value="1"/>
</dbReference>
<dbReference type="GO" id="GO:0005737">
    <property type="term" value="C:cytoplasm"/>
    <property type="evidence" value="ECO:0007669"/>
    <property type="project" value="TreeGrafter"/>
</dbReference>
<feature type="domain" description="Quinolinate phosphoribosyl transferase N-terminal" evidence="14">
    <location>
        <begin position="40"/>
        <end position="119"/>
    </location>
</feature>
<dbReference type="GO" id="GO:0009435">
    <property type="term" value="P:NAD+ biosynthetic process"/>
    <property type="evidence" value="ECO:0007669"/>
    <property type="project" value="UniProtKB-UniPathway"/>
</dbReference>
<evidence type="ECO:0000256" key="8">
    <source>
        <dbReference type="ARBA" id="ARBA00022679"/>
    </source>
</evidence>
<dbReference type="InterPro" id="IPR004393">
    <property type="entry name" value="NadC"/>
</dbReference>
<evidence type="ECO:0000256" key="5">
    <source>
        <dbReference type="ARBA" id="ARBA00011944"/>
    </source>
</evidence>
<gene>
    <name evidence="15" type="ORF">GTP77_06145</name>
</gene>
<evidence type="ECO:0000256" key="4">
    <source>
        <dbReference type="ARBA" id="ARBA00011218"/>
    </source>
</evidence>
<dbReference type="GO" id="GO:0004514">
    <property type="term" value="F:nicotinate-nucleotide diphosphorylase (carboxylating) activity"/>
    <property type="evidence" value="ECO:0007669"/>
    <property type="project" value="UniProtKB-EC"/>
</dbReference>
<comment type="pathway">
    <text evidence="2">Cofactor biosynthesis; NAD(+) biosynthesis; nicotinate D-ribonucleotide from quinolinate: step 1/1.</text>
</comment>
<comment type="similarity">
    <text evidence="3 12">Belongs to the NadC/ModD family.</text>
</comment>
<organism evidence="15 16">
    <name type="scientific">Pseudoduganella aquatica</name>
    <dbReference type="NCBI Taxonomy" id="2660641"/>
    <lineage>
        <taxon>Bacteria</taxon>
        <taxon>Pseudomonadati</taxon>
        <taxon>Pseudomonadota</taxon>
        <taxon>Betaproteobacteria</taxon>
        <taxon>Burkholderiales</taxon>
        <taxon>Oxalobacteraceae</taxon>
        <taxon>Telluria group</taxon>
        <taxon>Pseudoduganella</taxon>
    </lineage>
</organism>
<evidence type="ECO:0000256" key="7">
    <source>
        <dbReference type="ARBA" id="ARBA00022676"/>
    </source>
</evidence>
<dbReference type="EC" id="2.4.2.19" evidence="5"/>
<dbReference type="InterPro" id="IPR037128">
    <property type="entry name" value="Quinolinate_PRibosylTase_N_sf"/>
</dbReference>
<dbReference type="InterPro" id="IPR022412">
    <property type="entry name" value="Quinolinate_PRibosylTrfase_N"/>
</dbReference>
<name>A0A7X4H928_9BURK</name>
<comment type="function">
    <text evidence="1">Involved in the catabolism of quinolinic acid (QA).</text>
</comment>
<dbReference type="Proteomes" id="UP000450676">
    <property type="component" value="Unassembled WGS sequence"/>
</dbReference>
<dbReference type="SUPFAM" id="SSF51690">
    <property type="entry name" value="Nicotinate/Quinolinate PRTase C-terminal domain-like"/>
    <property type="match status" value="1"/>
</dbReference>
<dbReference type="PANTHER" id="PTHR32179:SF3">
    <property type="entry name" value="NICOTINATE-NUCLEOTIDE PYROPHOSPHORYLASE [CARBOXYLATING]"/>
    <property type="match status" value="1"/>
</dbReference>
<dbReference type="InterPro" id="IPR002638">
    <property type="entry name" value="Quinolinate_PRibosylTrfase_C"/>
</dbReference>
<evidence type="ECO:0000256" key="11">
    <source>
        <dbReference type="ARBA" id="ARBA00069173"/>
    </source>
</evidence>
<dbReference type="EMBL" id="WWCU01000004">
    <property type="protein sequence ID" value="MYN06916.1"/>
    <property type="molecule type" value="Genomic_DNA"/>
</dbReference>
<dbReference type="InterPro" id="IPR027277">
    <property type="entry name" value="NadC/ModD"/>
</dbReference>
<dbReference type="CDD" id="cd01572">
    <property type="entry name" value="QPRTase"/>
    <property type="match status" value="1"/>
</dbReference>
<comment type="caution">
    <text evidence="15">The sequence shown here is derived from an EMBL/GenBank/DDBJ whole genome shotgun (WGS) entry which is preliminary data.</text>
</comment>
<comment type="subunit">
    <text evidence="4">Hexamer formed by 3 homodimers.</text>
</comment>
<feature type="domain" description="Quinolinate phosphoribosyl transferase C-terminal" evidence="13">
    <location>
        <begin position="121"/>
        <end position="289"/>
    </location>
</feature>
<keyword evidence="7 12" id="KW-0328">Glycosyltransferase</keyword>
<evidence type="ECO:0000256" key="1">
    <source>
        <dbReference type="ARBA" id="ARBA00003237"/>
    </source>
</evidence>
<dbReference type="Pfam" id="PF01729">
    <property type="entry name" value="QRPTase_C"/>
    <property type="match status" value="1"/>
</dbReference>